<evidence type="ECO:0000313" key="1">
    <source>
        <dbReference type="EMBL" id="EQA61254.1"/>
    </source>
</evidence>
<dbReference type="EMBL" id="AHMT02000052">
    <property type="protein sequence ID" value="EQA61254.1"/>
    <property type="molecule type" value="Genomic_DNA"/>
</dbReference>
<keyword evidence="2" id="KW-1185">Reference proteome</keyword>
<dbReference type="AlphaFoldDB" id="V6I624"/>
<organism evidence="1 2">
    <name type="scientific">Leptospira alexanderi serovar Manhao 3 str. L 60</name>
    <dbReference type="NCBI Taxonomy" id="1049759"/>
    <lineage>
        <taxon>Bacteria</taxon>
        <taxon>Pseudomonadati</taxon>
        <taxon>Spirochaetota</taxon>
        <taxon>Spirochaetia</taxon>
        <taxon>Leptospirales</taxon>
        <taxon>Leptospiraceae</taxon>
        <taxon>Leptospira</taxon>
    </lineage>
</organism>
<reference evidence="1" key="1">
    <citation type="submission" date="2013-05" db="EMBL/GenBank/DDBJ databases">
        <authorList>
            <person name="Harkins D.M."/>
            <person name="Durkin A.S."/>
            <person name="Brinkac L.M."/>
            <person name="Haft D.H."/>
            <person name="Selengut J.D."/>
            <person name="Sanka R."/>
            <person name="DePew J."/>
            <person name="Purushe J."/>
            <person name="Hartskeerl R.A."/>
            <person name="Ahmed A."/>
            <person name="van der Linden H."/>
            <person name="Goris M.G.A."/>
            <person name="Vinetz J.M."/>
            <person name="Sutton G.G."/>
            <person name="Nierman W.C."/>
            <person name="Fouts D.E."/>
        </authorList>
    </citation>
    <scope>NUCLEOTIDE SEQUENCE [LARGE SCALE GENOMIC DNA]</scope>
    <source>
        <strain evidence="1">L 60</strain>
    </source>
</reference>
<name>V6I624_9LEPT</name>
<accession>V6I624</accession>
<evidence type="ECO:0000313" key="2">
    <source>
        <dbReference type="Proteomes" id="UP000018747"/>
    </source>
</evidence>
<protein>
    <submittedName>
        <fullName evidence="1">Uncharacterized protein</fullName>
    </submittedName>
</protein>
<proteinExistence type="predicted"/>
<sequence>MIQYFPTNKYLLEVIDQVKPKFVLLDDLYAGDNDEFFSNQISYERKIPHRFLNFKKFREEVSKEGYRLILKQPFNTPILGKYQPKPMDHFPKKYRLRYSLSVVFKKVT</sequence>
<dbReference type="Proteomes" id="UP000018747">
    <property type="component" value="Unassembled WGS sequence"/>
</dbReference>
<comment type="caution">
    <text evidence="1">The sequence shown here is derived from an EMBL/GenBank/DDBJ whole genome shotgun (WGS) entry which is preliminary data.</text>
</comment>
<gene>
    <name evidence="1" type="ORF">LEP1GSC062_1351</name>
</gene>